<dbReference type="KEGG" id="vg:2943622"/>
<dbReference type="GO" id="GO:0006281">
    <property type="term" value="P:DNA repair"/>
    <property type="evidence" value="ECO:0007669"/>
    <property type="project" value="UniProtKB-KW"/>
</dbReference>
<reference evidence="8 9" key="3">
    <citation type="journal article" date="2003" name="Proc. Natl. Acad. Sci. U.S.A.">
        <title>A secreted high-affinity inhibitor of human TNF from Tanapox virus.</title>
        <authorList>
            <person name="Brunetti C.R."/>
            <person name="Paulose-Murphy M."/>
            <person name="Singh R."/>
            <person name="Qin J."/>
            <person name="Barrett J.W."/>
            <person name="Tardivel A."/>
            <person name="Schneider P."/>
            <person name="Essani K."/>
            <person name="McFadden G."/>
        </authorList>
    </citation>
    <scope>NUCLEOTIDE SEQUENCE [LARGE SCALE GENOMIC DNA]</scope>
    <source>
        <strain evidence="9">VR587</strain>
    </source>
</reference>
<dbReference type="PROSITE" id="PS00130">
    <property type="entry name" value="U_DNA_GLYCOSYLASE"/>
    <property type="match status" value="1"/>
</dbReference>
<keyword evidence="4" id="KW-0378">Hydrolase</keyword>
<keyword evidence="3" id="KW-0227">DNA damage</keyword>
<evidence type="ECO:0000313" key="8">
    <source>
        <dbReference type="EMBL" id="AAR07438.1"/>
    </source>
</evidence>
<keyword evidence="5" id="KW-0238">DNA-binding</keyword>
<evidence type="ECO:0000256" key="5">
    <source>
        <dbReference type="ARBA" id="ARBA00023125"/>
    </source>
</evidence>
<name>Q6TUT3_YMTV5</name>
<dbReference type="EMBL" id="AY386371">
    <property type="protein sequence ID" value="AAR07438.1"/>
    <property type="molecule type" value="Genomic_DNA"/>
</dbReference>
<dbReference type="Gene3D" id="3.40.470.10">
    <property type="entry name" value="Uracil-DNA glycosylase-like domain"/>
    <property type="match status" value="1"/>
</dbReference>
<dbReference type="GO" id="GO:0003677">
    <property type="term" value="F:DNA binding"/>
    <property type="evidence" value="ECO:0007669"/>
    <property type="project" value="UniProtKB-KW"/>
</dbReference>
<protein>
    <recommendedName>
        <fullName evidence="2">Uracil-DNA glycosylase</fullName>
    </recommendedName>
</protein>
<dbReference type="RefSeq" id="NP_938337.1">
    <property type="nucleotide sequence ID" value="NC_005179.1"/>
</dbReference>
<dbReference type="SUPFAM" id="SSF52141">
    <property type="entry name" value="Uracil-DNA glycosylase-like"/>
    <property type="match status" value="1"/>
</dbReference>
<evidence type="ECO:0000256" key="2">
    <source>
        <dbReference type="ARBA" id="ARBA00018429"/>
    </source>
</evidence>
<evidence type="ECO:0000256" key="7">
    <source>
        <dbReference type="PROSITE-ProRule" id="PRU10072"/>
    </source>
</evidence>
<dbReference type="Proteomes" id="UP000008596">
    <property type="component" value="Segment"/>
</dbReference>
<organismHost>
    <name type="scientific">Homo sapiens</name>
    <name type="common">Human</name>
    <dbReference type="NCBI Taxonomy" id="9606"/>
</organismHost>
<organismHost>
    <name type="scientific">Macaca</name>
    <name type="common">macaques</name>
    <dbReference type="NCBI Taxonomy" id="9539"/>
</organismHost>
<evidence type="ECO:0000256" key="3">
    <source>
        <dbReference type="ARBA" id="ARBA00022763"/>
    </source>
</evidence>
<organismHost>
    <name type="scientific">Erythrocebus patas</name>
    <name type="common">Red guenon</name>
    <name type="synonym">Cercopithecus patas</name>
    <dbReference type="NCBI Taxonomy" id="9538"/>
</organismHost>
<organismHost>
    <name type="scientific">Papio hamadryas</name>
    <name type="common">Hamadryas baboon</name>
    <dbReference type="NCBI Taxonomy" id="9557"/>
</organismHost>
<dbReference type="InterPro" id="IPR018085">
    <property type="entry name" value="Ura-DNA_Glyclase_AS"/>
</dbReference>
<dbReference type="InterPro" id="IPR036895">
    <property type="entry name" value="Uracil-DNA_glycosylase-like_sf"/>
</dbReference>
<organism evidence="8 9">
    <name type="scientific">Yaba monkey tumor virus (strain VR587)</name>
    <name type="common">YMTV</name>
    <dbReference type="NCBI Taxonomy" id="928314"/>
    <lineage>
        <taxon>Viruses</taxon>
        <taxon>Varidnaviria</taxon>
        <taxon>Bamfordvirae</taxon>
        <taxon>Nucleocytoviricota</taxon>
        <taxon>Pokkesviricetes</taxon>
        <taxon>Chitovirales</taxon>
        <taxon>Poxviridae</taxon>
        <taxon>Chordopoxvirinae</taxon>
        <taxon>Yatapoxvirus</taxon>
        <taxon>Yatapoxvirus yabapox</taxon>
        <taxon>Yaba monkey tumor virus</taxon>
    </lineage>
</organism>
<evidence type="ECO:0000256" key="1">
    <source>
        <dbReference type="ARBA" id="ARBA00008184"/>
    </source>
</evidence>
<comment type="similarity">
    <text evidence="1">Belongs to the uracil-DNA glycosylase (UDG) superfamily. UNG family.</text>
</comment>
<evidence type="ECO:0000313" key="9">
    <source>
        <dbReference type="Proteomes" id="UP000008596"/>
    </source>
</evidence>
<keyword evidence="6" id="KW-0234">DNA repair</keyword>
<reference evidence="8 9" key="2">
    <citation type="journal article" date="2003" name="J. Virol.">
        <title>Complete genomic sequence and comparative analysis of the tumorigenic poxvirus Yaba monkey tumor virus.</title>
        <authorList>
            <person name="Brunetti C.R."/>
            <person name="Amano H."/>
            <person name="Ueda Y."/>
            <person name="Qin J."/>
            <person name="Miyamura T."/>
            <person name="Suzuki T."/>
            <person name="Li X."/>
            <person name="Barrett J.W."/>
            <person name="McFadden G."/>
        </authorList>
    </citation>
    <scope>NUCLEOTIDE SEQUENCE [LARGE SCALE GENOMIC DNA]</scope>
    <source>
        <strain evidence="9">VR587</strain>
    </source>
</reference>
<evidence type="ECO:0000256" key="6">
    <source>
        <dbReference type="ARBA" id="ARBA00023204"/>
    </source>
</evidence>
<dbReference type="SMR" id="Q6TUT3"/>
<keyword evidence="9" id="KW-1185">Reference proteome</keyword>
<dbReference type="GeneID" id="2943622"/>
<evidence type="ECO:0000256" key="4">
    <source>
        <dbReference type="ARBA" id="ARBA00022801"/>
    </source>
</evidence>
<sequence>MKTIKLEHKPYVLEYHEDWEPVIEQFKILYDEVAKWIIKDETSPKPEFFFLQFKLPLNDKRVCVCGIDPYPRDATGVPFESPTFSKKTIRYIAESVSKITGITDYKGYNLNKIEGVFPWNYYLSCRLGETKSHALHWKKISKMLLQHISKHVSVLYCLGKTDFCTIRSILDSPVTTVVGYHPAARDKQFEKDCAFEVVNVLLEINGEAPIDWSQGFTYH</sequence>
<reference evidence="8 9" key="1">
    <citation type="journal article" date="1995" name="J. Gen. Virol.">
        <title>Identification and characterization of the thymidine kinase gene of Yaba virus.</title>
        <authorList>
            <person name="Amano H."/>
            <person name="Ueda Y."/>
            <person name="Miyamura T."/>
        </authorList>
    </citation>
    <scope>NUCLEOTIDE SEQUENCE [LARGE SCALE GENOMIC DNA]</scope>
    <source>
        <strain evidence="9">VR587</strain>
    </source>
</reference>
<proteinExistence type="inferred from homology"/>
<dbReference type="GO" id="GO:0016799">
    <property type="term" value="F:hydrolase activity, hydrolyzing N-glycosyl compounds"/>
    <property type="evidence" value="ECO:0007669"/>
    <property type="project" value="InterPro"/>
</dbReference>
<feature type="active site" description="Proton acceptor" evidence="7">
    <location>
        <position position="68"/>
    </location>
</feature>
<accession>Q6TUT3</accession>